<dbReference type="PANTHER" id="PTHR43143:SF1">
    <property type="entry name" value="SERINE_THREONINE-PROTEIN PHOSPHATASE CPPED1"/>
    <property type="match status" value="1"/>
</dbReference>
<organism evidence="3 4">
    <name type="scientific">Thermotoga neapolitana (strain ATCC 49049 / DSM 4359 / NBRC 107923 / NS-E)</name>
    <dbReference type="NCBI Taxonomy" id="309803"/>
    <lineage>
        <taxon>Bacteria</taxon>
        <taxon>Thermotogati</taxon>
        <taxon>Thermotogota</taxon>
        <taxon>Thermotogae</taxon>
        <taxon>Thermotogales</taxon>
        <taxon>Thermotogaceae</taxon>
        <taxon>Thermotoga</taxon>
    </lineage>
</organism>
<dbReference type="InterPro" id="IPR029052">
    <property type="entry name" value="Metallo-depent_PP-like"/>
</dbReference>
<dbReference type="GO" id="GO:0016787">
    <property type="term" value="F:hydrolase activity"/>
    <property type="evidence" value="ECO:0007669"/>
    <property type="project" value="InterPro"/>
</dbReference>
<dbReference type="Gene3D" id="3.60.21.10">
    <property type="match status" value="1"/>
</dbReference>
<reference evidence="3 4" key="1">
    <citation type="journal article" date="2009" name="Biosci. Biotechnol. Biochem.">
        <title>WeGAS: a web-based microbial genome annotation system.</title>
        <authorList>
            <person name="Lee D."/>
            <person name="Seo H."/>
            <person name="Park C."/>
            <person name="Park K."/>
        </authorList>
    </citation>
    <scope>NUCLEOTIDE SEQUENCE [LARGE SCALE GENOMIC DNA]</scope>
    <source>
        <strain evidence="4">ATCC 49049 / DSM 4359 / NBRC 107923 / NS-E</strain>
    </source>
</reference>
<feature type="domain" description="Calcineurin-like phosphoesterase" evidence="2">
    <location>
        <begin position="51"/>
        <end position="226"/>
    </location>
</feature>
<dbReference type="Pfam" id="PF00149">
    <property type="entry name" value="Metallophos"/>
    <property type="match status" value="1"/>
</dbReference>
<dbReference type="eggNOG" id="COG1409">
    <property type="taxonomic scope" value="Bacteria"/>
</dbReference>
<accession>B9K806</accession>
<dbReference type="PANTHER" id="PTHR43143">
    <property type="entry name" value="METALLOPHOSPHOESTERASE, CALCINEURIN SUPERFAMILY"/>
    <property type="match status" value="1"/>
</dbReference>
<dbReference type="InterPro" id="IPR051918">
    <property type="entry name" value="STPP_CPPED1"/>
</dbReference>
<name>B9K806_THENN</name>
<evidence type="ECO:0000256" key="1">
    <source>
        <dbReference type="SAM" id="Phobius"/>
    </source>
</evidence>
<sequence length="355" mass="41165">MRLFLIGIAFTLIGLSVLKILDTYMFVIPERDLIYKNIRRIEKEKLTDNFTFVVFGDNKNSISTFSKLISAVNEDPVVSFAINTGDMVFDGSVFKWGLYLKQLKRFKVPVLHVPGNHDLADDPGNYLKIFGPLYYSFHVGNSYFIVLNNANEKCVDSYQLAWLEGELEKSRSYKYRFVFMHVPIYDPRVKKQPGHSMKDLKNALTLLNILKKYDITMVFAGHIHGYFRGEWNGVPYIITGGAGAELFGTNPEHYFYHFIKVHVSPKGVNYEVIKLPTPDFNIVDRIFHTFWIYTYSFVLQNYWIVLFGTGFFMLSAVVISSKEQEIANFLMRRRIIRFVVKIWKSLGKMSGRGKI</sequence>
<dbReference type="EMBL" id="CP000916">
    <property type="protein sequence ID" value="ACM23089.1"/>
    <property type="molecule type" value="Genomic_DNA"/>
</dbReference>
<evidence type="ECO:0000259" key="2">
    <source>
        <dbReference type="Pfam" id="PF00149"/>
    </source>
</evidence>
<keyword evidence="1" id="KW-1133">Transmembrane helix</keyword>
<dbReference type="Proteomes" id="UP000000445">
    <property type="component" value="Chromosome"/>
</dbReference>
<evidence type="ECO:0000313" key="4">
    <source>
        <dbReference type="Proteomes" id="UP000000445"/>
    </source>
</evidence>
<dbReference type="HOGENOM" id="CLU_068404_0_0_0"/>
<feature type="transmembrane region" description="Helical" evidence="1">
    <location>
        <begin position="302"/>
        <end position="321"/>
    </location>
</feature>
<protein>
    <submittedName>
        <fullName evidence="3">Metallophosphoesterase</fullName>
    </submittedName>
</protein>
<keyword evidence="4" id="KW-1185">Reference proteome</keyword>
<dbReference type="RefSeq" id="WP_015919406.1">
    <property type="nucleotide sequence ID" value="NC_011978.1"/>
</dbReference>
<keyword evidence="1" id="KW-0812">Transmembrane</keyword>
<dbReference type="STRING" id="309803.CTN_0913"/>
<keyword evidence="1" id="KW-0472">Membrane</keyword>
<gene>
    <name evidence="3" type="ordered locus">CTN_0913</name>
</gene>
<dbReference type="KEGG" id="tna:CTN_0913"/>
<dbReference type="AlphaFoldDB" id="B9K806"/>
<evidence type="ECO:0000313" key="3">
    <source>
        <dbReference type="EMBL" id="ACM23089.1"/>
    </source>
</evidence>
<dbReference type="SUPFAM" id="SSF56300">
    <property type="entry name" value="Metallo-dependent phosphatases"/>
    <property type="match status" value="1"/>
</dbReference>
<dbReference type="InterPro" id="IPR004843">
    <property type="entry name" value="Calcineurin-like_PHP"/>
</dbReference>
<proteinExistence type="predicted"/>